<dbReference type="InterPro" id="IPR036388">
    <property type="entry name" value="WH-like_DNA-bd_sf"/>
</dbReference>
<dbReference type="InterPro" id="IPR051011">
    <property type="entry name" value="Metal_resp_trans_reg"/>
</dbReference>
<organism evidence="5 6">
    <name type="scientific">Streptomyces zhaozhouensis</name>
    <dbReference type="NCBI Taxonomy" id="1300267"/>
    <lineage>
        <taxon>Bacteria</taxon>
        <taxon>Bacillati</taxon>
        <taxon>Actinomycetota</taxon>
        <taxon>Actinomycetes</taxon>
        <taxon>Kitasatosporales</taxon>
        <taxon>Streptomycetaceae</taxon>
        <taxon>Streptomyces</taxon>
    </lineage>
</organism>
<dbReference type="InterPro" id="IPR036390">
    <property type="entry name" value="WH_DNA-bd_sf"/>
</dbReference>
<dbReference type="PANTHER" id="PTHR43132">
    <property type="entry name" value="ARSENICAL RESISTANCE OPERON REPRESSOR ARSR-RELATED"/>
    <property type="match status" value="1"/>
</dbReference>
<sequence>MERQRINVRFSSRDLASTTVGTRARPVLESAFALDALRRRGGGGPFAEWRQRTLARLGPRAQRLLALPTALRSLPDLLAAAEADPLESAGRRDGVAAALREFRGVALTPYWGRIAARLEIDCSARGRLLQRGGVGLLLSTLHPAVTWSSGVLRIDGGASGGEIRLDGRGLLLTPSLFLNGRAPVVVDPPGRTTAPTLVYPVVLAPAEIAALWTESEESPVEALGALVGRTRAAIMQTLTDACNTTELGRRVGVSAAAASQHAAVLRSAGLITTHRRLNSALHTLTPLGMALLNAHARVPERAAAGGRAPQSG</sequence>
<dbReference type="SMART" id="SM00418">
    <property type="entry name" value="HTH_ARSR"/>
    <property type="match status" value="1"/>
</dbReference>
<keyword evidence="3" id="KW-0804">Transcription</keyword>
<name>A0A286DXG8_9ACTN</name>
<keyword evidence="1" id="KW-0805">Transcription regulation</keyword>
<reference evidence="5 6" key="1">
    <citation type="submission" date="2017-09" db="EMBL/GenBank/DDBJ databases">
        <authorList>
            <person name="Ehlers B."/>
            <person name="Leendertz F.H."/>
        </authorList>
    </citation>
    <scope>NUCLEOTIDE SEQUENCE [LARGE SCALE GENOMIC DNA]</scope>
    <source>
        <strain evidence="5 6">CGMCC 4.7095</strain>
    </source>
</reference>
<dbReference type="PANTHER" id="PTHR43132:SF8">
    <property type="entry name" value="HTH-TYPE TRANSCRIPTIONAL REGULATOR KMTR"/>
    <property type="match status" value="1"/>
</dbReference>
<accession>A0A286DXG8</accession>
<evidence type="ECO:0000256" key="2">
    <source>
        <dbReference type="ARBA" id="ARBA00023125"/>
    </source>
</evidence>
<gene>
    <name evidence="5" type="ORF">SAMN06297387_11084</name>
</gene>
<evidence type="ECO:0000256" key="1">
    <source>
        <dbReference type="ARBA" id="ARBA00023015"/>
    </source>
</evidence>
<protein>
    <submittedName>
        <fullName evidence="5">Helix-turn-helix domain-containing protein</fullName>
    </submittedName>
</protein>
<dbReference type="AlphaFoldDB" id="A0A286DXG8"/>
<dbReference type="EMBL" id="OCNE01000010">
    <property type="protein sequence ID" value="SOD63352.1"/>
    <property type="molecule type" value="Genomic_DNA"/>
</dbReference>
<dbReference type="GO" id="GO:0003677">
    <property type="term" value="F:DNA binding"/>
    <property type="evidence" value="ECO:0007669"/>
    <property type="project" value="UniProtKB-KW"/>
</dbReference>
<keyword evidence="6" id="KW-1185">Reference proteome</keyword>
<evidence type="ECO:0000313" key="6">
    <source>
        <dbReference type="Proteomes" id="UP000219072"/>
    </source>
</evidence>
<evidence type="ECO:0000256" key="3">
    <source>
        <dbReference type="ARBA" id="ARBA00023163"/>
    </source>
</evidence>
<dbReference type="InterPro" id="IPR001845">
    <property type="entry name" value="HTH_ArsR_DNA-bd_dom"/>
</dbReference>
<proteinExistence type="predicted"/>
<dbReference type="Proteomes" id="UP000219072">
    <property type="component" value="Unassembled WGS sequence"/>
</dbReference>
<dbReference type="OrthoDB" id="3808065at2"/>
<keyword evidence="2" id="KW-0238">DNA-binding</keyword>
<dbReference type="SUPFAM" id="SSF46785">
    <property type="entry name" value="Winged helix' DNA-binding domain"/>
    <property type="match status" value="1"/>
</dbReference>
<evidence type="ECO:0000313" key="5">
    <source>
        <dbReference type="EMBL" id="SOD63352.1"/>
    </source>
</evidence>
<dbReference type="Gene3D" id="1.10.10.10">
    <property type="entry name" value="Winged helix-like DNA-binding domain superfamily/Winged helix DNA-binding domain"/>
    <property type="match status" value="1"/>
</dbReference>
<evidence type="ECO:0000259" key="4">
    <source>
        <dbReference type="SMART" id="SM00418"/>
    </source>
</evidence>
<dbReference type="GO" id="GO:0003700">
    <property type="term" value="F:DNA-binding transcription factor activity"/>
    <property type="evidence" value="ECO:0007669"/>
    <property type="project" value="InterPro"/>
</dbReference>
<feature type="domain" description="HTH arsR-type" evidence="4">
    <location>
        <begin position="221"/>
        <end position="295"/>
    </location>
</feature>